<feature type="domain" description="Metallo-beta-lactamase" evidence="5">
    <location>
        <begin position="40"/>
        <end position="237"/>
    </location>
</feature>
<evidence type="ECO:0000256" key="1">
    <source>
        <dbReference type="ARBA" id="ARBA00007749"/>
    </source>
</evidence>
<dbReference type="SUPFAM" id="SSF56281">
    <property type="entry name" value="Metallo-hydrolase/oxidoreductase"/>
    <property type="match status" value="1"/>
</dbReference>
<reference evidence="6 7" key="1">
    <citation type="submission" date="2017-11" db="EMBL/GenBank/DDBJ databases">
        <title>Infants hospitalized years apart are colonized by the same room-sourced microbial strains.</title>
        <authorList>
            <person name="Brooks B."/>
            <person name="Olm M.R."/>
            <person name="Firek B.A."/>
            <person name="Baker R."/>
            <person name="Thomas B.C."/>
            <person name="Morowitz M.J."/>
            <person name="Banfield J.F."/>
        </authorList>
    </citation>
    <scope>NUCLEOTIDE SEQUENCE [LARGE SCALE GENOMIC DNA]</scope>
    <source>
        <strain evidence="6">S2_009_000_R2_76</strain>
    </source>
</reference>
<dbReference type="AlphaFoldDB" id="A0A2W5FCA7"/>
<dbReference type="Gene3D" id="3.60.15.10">
    <property type="entry name" value="Ribonuclease Z/Hydroxyacylglutathione hydrolase-like"/>
    <property type="match status" value="1"/>
</dbReference>
<dbReference type="InterPro" id="IPR051013">
    <property type="entry name" value="MBL_superfamily_lactonases"/>
</dbReference>
<evidence type="ECO:0000313" key="7">
    <source>
        <dbReference type="Proteomes" id="UP000249645"/>
    </source>
</evidence>
<dbReference type="Pfam" id="PF00753">
    <property type="entry name" value="Lactamase_B"/>
    <property type="match status" value="1"/>
</dbReference>
<dbReference type="Proteomes" id="UP000249645">
    <property type="component" value="Unassembled WGS sequence"/>
</dbReference>
<evidence type="ECO:0000313" key="6">
    <source>
        <dbReference type="EMBL" id="PZP51297.1"/>
    </source>
</evidence>
<keyword evidence="3 6" id="KW-0378">Hydrolase</keyword>
<dbReference type="PANTHER" id="PTHR42978">
    <property type="entry name" value="QUORUM-QUENCHING LACTONASE YTNP-RELATED-RELATED"/>
    <property type="match status" value="1"/>
</dbReference>
<dbReference type="EMBL" id="QFOI01000035">
    <property type="protein sequence ID" value="PZP51297.1"/>
    <property type="molecule type" value="Genomic_DNA"/>
</dbReference>
<comment type="caution">
    <text evidence="6">The sequence shown here is derived from an EMBL/GenBank/DDBJ whole genome shotgun (WGS) entry which is preliminary data.</text>
</comment>
<keyword evidence="4" id="KW-0862">Zinc</keyword>
<organism evidence="6 7">
    <name type="scientific">Pseudopedobacter saltans</name>
    <dbReference type="NCBI Taxonomy" id="151895"/>
    <lineage>
        <taxon>Bacteria</taxon>
        <taxon>Pseudomonadati</taxon>
        <taxon>Bacteroidota</taxon>
        <taxon>Sphingobacteriia</taxon>
        <taxon>Sphingobacteriales</taxon>
        <taxon>Sphingobacteriaceae</taxon>
        <taxon>Pseudopedobacter</taxon>
    </lineage>
</organism>
<dbReference type="GO" id="GO:0016787">
    <property type="term" value="F:hydrolase activity"/>
    <property type="evidence" value="ECO:0007669"/>
    <property type="project" value="UniProtKB-KW"/>
</dbReference>
<evidence type="ECO:0000259" key="5">
    <source>
        <dbReference type="SMART" id="SM00849"/>
    </source>
</evidence>
<evidence type="ECO:0000256" key="4">
    <source>
        <dbReference type="ARBA" id="ARBA00022833"/>
    </source>
</evidence>
<dbReference type="SMART" id="SM00849">
    <property type="entry name" value="Lactamase_B"/>
    <property type="match status" value="1"/>
</dbReference>
<evidence type="ECO:0000256" key="2">
    <source>
        <dbReference type="ARBA" id="ARBA00022723"/>
    </source>
</evidence>
<dbReference type="PANTHER" id="PTHR42978:SF6">
    <property type="entry name" value="QUORUM-QUENCHING LACTONASE YTNP-RELATED"/>
    <property type="match status" value="1"/>
</dbReference>
<proteinExistence type="inferred from homology"/>
<keyword evidence="2" id="KW-0479">Metal-binding</keyword>
<dbReference type="InterPro" id="IPR001279">
    <property type="entry name" value="Metallo-B-lactamas"/>
</dbReference>
<protein>
    <submittedName>
        <fullName evidence="6">MBL fold metallo-hydrolase</fullName>
    </submittedName>
</protein>
<comment type="similarity">
    <text evidence="1">Belongs to the metallo-beta-lactamase superfamily.</text>
</comment>
<sequence>MKTHALIDGIFAVDNTKKFTPFNPEKDDFAMLPHGSQVLAVSPFLVVTSSDIVLLDGGLGTKDENGQSILLKNLAALGYSADDISMVILSHLHKDHIAGLGTLDEKENFYFHFPKAKLFFQEKEMAYALGSSTPSFNKSVLSGLANQPNVQLLNGDGDISDEISYFVTGGHTPYHQAINIEGPDQKVFFGADVAPLLFQMKHSIVGKYDYDGRKAATWRKEWWAQGQEEHWKFLFYHDFKQPILEV</sequence>
<name>A0A2W5FCA7_9SPHI</name>
<dbReference type="GO" id="GO:0046872">
    <property type="term" value="F:metal ion binding"/>
    <property type="evidence" value="ECO:0007669"/>
    <property type="project" value="UniProtKB-KW"/>
</dbReference>
<evidence type="ECO:0000256" key="3">
    <source>
        <dbReference type="ARBA" id="ARBA00022801"/>
    </source>
</evidence>
<dbReference type="InterPro" id="IPR036866">
    <property type="entry name" value="RibonucZ/Hydroxyglut_hydro"/>
</dbReference>
<accession>A0A2W5FCA7</accession>
<gene>
    <name evidence="6" type="ORF">DI598_03535</name>
</gene>